<dbReference type="AlphaFoldDB" id="A0A0A8ZDR4"/>
<name>A0A0A8ZDR4_ARUDO</name>
<organism evidence="1">
    <name type="scientific">Arundo donax</name>
    <name type="common">Giant reed</name>
    <name type="synonym">Donax arundinaceus</name>
    <dbReference type="NCBI Taxonomy" id="35708"/>
    <lineage>
        <taxon>Eukaryota</taxon>
        <taxon>Viridiplantae</taxon>
        <taxon>Streptophyta</taxon>
        <taxon>Embryophyta</taxon>
        <taxon>Tracheophyta</taxon>
        <taxon>Spermatophyta</taxon>
        <taxon>Magnoliopsida</taxon>
        <taxon>Liliopsida</taxon>
        <taxon>Poales</taxon>
        <taxon>Poaceae</taxon>
        <taxon>PACMAD clade</taxon>
        <taxon>Arundinoideae</taxon>
        <taxon>Arundineae</taxon>
        <taxon>Arundo</taxon>
    </lineage>
</organism>
<protein>
    <submittedName>
        <fullName evidence="1">Uncharacterized protein</fullName>
    </submittedName>
</protein>
<reference evidence="1" key="1">
    <citation type="submission" date="2014-09" db="EMBL/GenBank/DDBJ databases">
        <authorList>
            <person name="Magalhaes I.L.F."/>
            <person name="Oliveira U."/>
            <person name="Santos F.R."/>
            <person name="Vidigal T.H.D.A."/>
            <person name="Brescovit A.D."/>
            <person name="Santos A.J."/>
        </authorList>
    </citation>
    <scope>NUCLEOTIDE SEQUENCE</scope>
    <source>
        <tissue evidence="1">Shoot tissue taken approximately 20 cm above the soil surface</tissue>
    </source>
</reference>
<evidence type="ECO:0000313" key="1">
    <source>
        <dbReference type="EMBL" id="JAD34890.1"/>
    </source>
</evidence>
<reference evidence="1" key="2">
    <citation type="journal article" date="2015" name="Data Brief">
        <title>Shoot transcriptome of the giant reed, Arundo donax.</title>
        <authorList>
            <person name="Barrero R.A."/>
            <person name="Guerrero F.D."/>
            <person name="Moolhuijzen P."/>
            <person name="Goolsby J.A."/>
            <person name="Tidwell J."/>
            <person name="Bellgard S.E."/>
            <person name="Bellgard M.I."/>
        </authorList>
    </citation>
    <scope>NUCLEOTIDE SEQUENCE</scope>
    <source>
        <tissue evidence="1">Shoot tissue taken approximately 20 cm above the soil surface</tissue>
    </source>
</reference>
<dbReference type="EMBL" id="GBRH01263005">
    <property type="protein sequence ID" value="JAD34890.1"/>
    <property type="molecule type" value="Transcribed_RNA"/>
</dbReference>
<sequence>MQAWISICYILHSDFGCQIMVLSGTIFPVVLSQQIPP</sequence>
<proteinExistence type="predicted"/>
<accession>A0A0A8ZDR4</accession>